<dbReference type="Proteomes" id="UP000319663">
    <property type="component" value="Unassembled WGS sequence"/>
</dbReference>
<accession>A0A507R792</accession>
<comment type="caution">
    <text evidence="1">The sequence shown here is derived from an EMBL/GenBank/DDBJ whole genome shotgun (WGS) entry which is preliminary data.</text>
</comment>
<dbReference type="PANTHER" id="PTHR34706">
    <property type="entry name" value="SLR1338 PROTEIN"/>
    <property type="match status" value="1"/>
</dbReference>
<dbReference type="STRING" id="5098.A0A507R792"/>
<gene>
    <name evidence="1" type="ORF">MPDQ_005523</name>
</gene>
<organism evidence="1 2">
    <name type="scientific">Monascus purpureus</name>
    <name type="common">Red mold</name>
    <name type="synonym">Monascus anka</name>
    <dbReference type="NCBI Taxonomy" id="5098"/>
    <lineage>
        <taxon>Eukaryota</taxon>
        <taxon>Fungi</taxon>
        <taxon>Dikarya</taxon>
        <taxon>Ascomycota</taxon>
        <taxon>Pezizomycotina</taxon>
        <taxon>Eurotiomycetes</taxon>
        <taxon>Eurotiomycetidae</taxon>
        <taxon>Eurotiales</taxon>
        <taxon>Aspergillaceae</taxon>
        <taxon>Monascus</taxon>
    </lineage>
</organism>
<dbReference type="AlphaFoldDB" id="A0A507R792"/>
<dbReference type="EMBL" id="VIFY01000004">
    <property type="protein sequence ID" value="TQB77040.1"/>
    <property type="molecule type" value="Genomic_DNA"/>
</dbReference>
<evidence type="ECO:0000313" key="1">
    <source>
        <dbReference type="EMBL" id="TQB77040.1"/>
    </source>
</evidence>
<proteinExistence type="predicted"/>
<dbReference type="PANTHER" id="PTHR34706:SF1">
    <property type="entry name" value="VWFA DOMAIN-CONTAINING PROTEIN"/>
    <property type="match status" value="1"/>
</dbReference>
<evidence type="ECO:0000313" key="2">
    <source>
        <dbReference type="Proteomes" id="UP000319663"/>
    </source>
</evidence>
<protein>
    <recommendedName>
        <fullName evidence="3">VWFA domain-containing protein</fullName>
    </recommendedName>
</protein>
<sequence length="122" mass="13006">MASATDADGNLMDPTLHVKPLNIIAITDGAFTDDAETVIVEAARRLDGPRCEVVPWQAGVQFFQTGNDKAATKHLQQLDDDPGKRVRGENLRDIVDTVPWKGEAGHTLTADGILKCVLGAGA</sequence>
<keyword evidence="2" id="KW-1185">Reference proteome</keyword>
<evidence type="ECO:0008006" key="3">
    <source>
        <dbReference type="Google" id="ProtNLM"/>
    </source>
</evidence>
<reference evidence="1 2" key="1">
    <citation type="submission" date="2019-06" db="EMBL/GenBank/DDBJ databases">
        <title>Wine fermentation using esterase from Monascus purpureus.</title>
        <authorList>
            <person name="Geng C."/>
            <person name="Zhang Y."/>
        </authorList>
    </citation>
    <scope>NUCLEOTIDE SEQUENCE [LARGE SCALE GENOMIC DNA]</scope>
    <source>
        <strain evidence="1">HQ1</strain>
    </source>
</reference>
<dbReference type="OrthoDB" id="2142040at2759"/>
<name>A0A507R792_MONPU</name>